<accession>A0ABT4DKY6</accession>
<gene>
    <name evidence="3" type="ORF">OCK72_05145</name>
</gene>
<dbReference type="InterPro" id="IPR027945">
    <property type="entry name" value="SseB_C"/>
</dbReference>
<keyword evidence="4" id="KW-1185">Reference proteome</keyword>
<sequence length="258" mass="30253">MIAVNKPLENPKLKELLKKMYEKDSPELQNKILEEIIMNANFLSYVNLNESEKENNNNLLNDGKNINFNMLSTDDNKIYFPAFTDLEELAKWGMPSNMDTLILNFDNYVEMILENQNIHGLVINPFGDSYILSREWLKELKTMKEERLKVNEVRIEANSKILLSEPKIYPTMMMEAIKECCDNLGNINKAWLLEMLTEKEKSWLLILDFEGDKNYVFSKISQAARNYLGNMYLDMLPYDDDFARNSVTNHKAFYIKTK</sequence>
<dbReference type="RefSeq" id="WP_265152038.1">
    <property type="nucleotide sequence ID" value="NZ_JAOXXL010000011.1"/>
</dbReference>
<evidence type="ECO:0000259" key="1">
    <source>
        <dbReference type="Pfam" id="PF07179"/>
    </source>
</evidence>
<protein>
    <submittedName>
        <fullName evidence="3">Enhanced serine sensitivity protein SseB</fullName>
    </submittedName>
</protein>
<name>A0ABT4DKY6_FUSSI</name>
<dbReference type="EMBL" id="JAOXXL010000011">
    <property type="protein sequence ID" value="MCY7008041.1"/>
    <property type="molecule type" value="Genomic_DNA"/>
</dbReference>
<dbReference type="Proteomes" id="UP001062738">
    <property type="component" value="Unassembled WGS sequence"/>
</dbReference>
<evidence type="ECO:0000313" key="3">
    <source>
        <dbReference type="EMBL" id="MCY7008041.1"/>
    </source>
</evidence>
<comment type="caution">
    <text evidence="3">The sequence shown here is derived from an EMBL/GenBank/DDBJ whole genome shotgun (WGS) entry which is preliminary data.</text>
</comment>
<dbReference type="Pfam" id="PF14581">
    <property type="entry name" value="SseB_C"/>
    <property type="match status" value="1"/>
</dbReference>
<evidence type="ECO:0000313" key="4">
    <source>
        <dbReference type="Proteomes" id="UP001062738"/>
    </source>
</evidence>
<feature type="domain" description="SseB protein N-terminal" evidence="1">
    <location>
        <begin position="13"/>
        <end position="128"/>
    </location>
</feature>
<feature type="domain" description="SseB protein C-terminal" evidence="2">
    <location>
        <begin position="155"/>
        <end position="255"/>
    </location>
</feature>
<organism evidence="3 4">
    <name type="scientific">Fusobacterium simiae</name>
    <dbReference type="NCBI Taxonomy" id="855"/>
    <lineage>
        <taxon>Bacteria</taxon>
        <taxon>Fusobacteriati</taxon>
        <taxon>Fusobacteriota</taxon>
        <taxon>Fusobacteriia</taxon>
        <taxon>Fusobacteriales</taxon>
        <taxon>Fusobacteriaceae</taxon>
        <taxon>Fusobacterium</taxon>
    </lineage>
</organism>
<proteinExistence type="predicted"/>
<reference evidence="3" key="1">
    <citation type="submission" date="2022-09" db="EMBL/GenBank/DDBJ databases">
        <authorList>
            <person name="Zoaiter M."/>
        </authorList>
    </citation>
    <scope>NUCLEOTIDE SEQUENCE</scope>
    <source>
        <strain evidence="3">DSM 19848</strain>
    </source>
</reference>
<dbReference type="Pfam" id="PF07179">
    <property type="entry name" value="SseB"/>
    <property type="match status" value="1"/>
</dbReference>
<evidence type="ECO:0000259" key="2">
    <source>
        <dbReference type="Pfam" id="PF14581"/>
    </source>
</evidence>
<dbReference type="InterPro" id="IPR009839">
    <property type="entry name" value="SseB_N"/>
</dbReference>